<dbReference type="EMBL" id="WAJS01000031">
    <property type="protein sequence ID" value="KAB1642334.1"/>
    <property type="molecule type" value="Genomic_DNA"/>
</dbReference>
<protein>
    <submittedName>
        <fullName evidence="3">ATP-binding protein</fullName>
    </submittedName>
</protein>
<dbReference type="InterPro" id="IPR025420">
    <property type="entry name" value="DUF4143"/>
</dbReference>
<name>A0A7C8FUW0_9ACTN</name>
<feature type="domain" description="DUF4143" evidence="2">
    <location>
        <begin position="194"/>
        <end position="353"/>
    </location>
</feature>
<evidence type="ECO:0000313" key="4">
    <source>
        <dbReference type="Proteomes" id="UP000479639"/>
    </source>
</evidence>
<dbReference type="RefSeq" id="WP_151431513.1">
    <property type="nucleotide sequence ID" value="NZ_JANJZI010000008.1"/>
</dbReference>
<comment type="caution">
    <text evidence="3">The sequence shown here is derived from an EMBL/GenBank/DDBJ whole genome shotgun (WGS) entry which is preliminary data.</text>
</comment>
<feature type="domain" description="AAA" evidence="1">
    <location>
        <begin position="18"/>
        <end position="135"/>
    </location>
</feature>
<dbReference type="SUPFAM" id="SSF52540">
    <property type="entry name" value="P-loop containing nucleoside triphosphate hydrolases"/>
    <property type="match status" value="1"/>
</dbReference>
<organism evidence="3 4">
    <name type="scientific">Adlercreutzia muris</name>
    <dbReference type="NCBI Taxonomy" id="1796610"/>
    <lineage>
        <taxon>Bacteria</taxon>
        <taxon>Bacillati</taxon>
        <taxon>Actinomycetota</taxon>
        <taxon>Coriobacteriia</taxon>
        <taxon>Eggerthellales</taxon>
        <taxon>Eggerthellaceae</taxon>
        <taxon>Adlercreutzia</taxon>
    </lineage>
</organism>
<keyword evidence="4" id="KW-1185">Reference proteome</keyword>
<sequence>MYVAREMQDTVLSYLNQFKVVLVTGPRQVGKTTMLRHMLSDRYAYVTLDDLDLLGRIQDDSALFFMENEPPILIDEIQHAPDLFMRIKNLVDASPQKGAIVLTGSQTYRLMHGVSESLAGRVGILEMRSLSLREVTGTLRRSPYVPEKISPARQKAPAPFDLWAHIHRGSMPELLDDRIDWQAYYRSYVRTYIERDVRELVQVRNERTFHDFMIACAARTGQLLNMSDIANTVNVDVATVQGWISVLEASGVIHLLRPFWANTTKRLAKTPKLFFTDTGLACYLSAWNSPETLRRGAMAGHMYETFVVTEVLKSFDNCGADTRQVHFYRDARKREIDLVIEEGHVLHPVEIKMASNPTKDALKNFTALEGMGDYEVGFGSVICQTPKPYLITPDVQAISVFDI</sequence>
<reference evidence="3 4" key="1">
    <citation type="submission" date="2019-09" db="EMBL/GenBank/DDBJ databases">
        <title>Whole genome shotgun sequencing (WGS) of Ellagibacter isourolithinifaciens DSM 104140(T) and Adlercreutzia muris DSM 29508(T).</title>
        <authorList>
            <person name="Stoll D.A."/>
            <person name="Danylec N."/>
            <person name="Huch M."/>
        </authorList>
    </citation>
    <scope>NUCLEOTIDE SEQUENCE [LARGE SCALE GENOMIC DNA]</scope>
    <source>
        <strain evidence="3 4">DSM 29508</strain>
    </source>
</reference>
<gene>
    <name evidence="3" type="ORF">F8D48_09325</name>
</gene>
<dbReference type="Pfam" id="PF13635">
    <property type="entry name" value="DUF4143"/>
    <property type="match status" value="1"/>
</dbReference>
<proteinExistence type="predicted"/>
<dbReference type="Gene3D" id="3.40.50.300">
    <property type="entry name" value="P-loop containing nucleotide triphosphate hydrolases"/>
    <property type="match status" value="1"/>
</dbReference>
<keyword evidence="3" id="KW-0547">Nucleotide-binding</keyword>
<dbReference type="PANTHER" id="PTHR43566">
    <property type="entry name" value="CONSERVED PROTEIN"/>
    <property type="match status" value="1"/>
</dbReference>
<keyword evidence="3" id="KW-0067">ATP-binding</keyword>
<dbReference type="GO" id="GO:0005524">
    <property type="term" value="F:ATP binding"/>
    <property type="evidence" value="ECO:0007669"/>
    <property type="project" value="UniProtKB-KW"/>
</dbReference>
<evidence type="ECO:0000259" key="1">
    <source>
        <dbReference type="Pfam" id="PF13173"/>
    </source>
</evidence>
<dbReference type="PANTHER" id="PTHR43566:SF2">
    <property type="entry name" value="DUF4143 DOMAIN-CONTAINING PROTEIN"/>
    <property type="match status" value="1"/>
</dbReference>
<evidence type="ECO:0000313" key="3">
    <source>
        <dbReference type="EMBL" id="KAB1642334.1"/>
    </source>
</evidence>
<dbReference type="InterPro" id="IPR041682">
    <property type="entry name" value="AAA_14"/>
</dbReference>
<dbReference type="AlphaFoldDB" id="A0A7C8FUW0"/>
<dbReference type="InterPro" id="IPR027417">
    <property type="entry name" value="P-loop_NTPase"/>
</dbReference>
<dbReference type="Pfam" id="PF13173">
    <property type="entry name" value="AAA_14"/>
    <property type="match status" value="1"/>
</dbReference>
<dbReference type="Proteomes" id="UP000479639">
    <property type="component" value="Unassembled WGS sequence"/>
</dbReference>
<evidence type="ECO:0000259" key="2">
    <source>
        <dbReference type="Pfam" id="PF13635"/>
    </source>
</evidence>
<accession>A0A7C8FUW0</accession>